<reference evidence="2" key="1">
    <citation type="submission" date="2018-10" db="EMBL/GenBank/DDBJ databases">
        <title>Effector identification in a new, highly contiguous assembly of the strawberry crown rot pathogen Phytophthora cactorum.</title>
        <authorList>
            <person name="Armitage A.D."/>
            <person name="Nellist C.F."/>
            <person name="Bates H."/>
            <person name="Vickerstaff R.J."/>
            <person name="Harrison R.J."/>
        </authorList>
    </citation>
    <scope>NUCLEOTIDE SEQUENCE</scope>
    <source>
        <strain evidence="2">P415</strain>
    </source>
</reference>
<dbReference type="AlphaFoldDB" id="A0A8T1FRQ6"/>
<gene>
    <name evidence="2" type="ORF">PC118_g15095</name>
</gene>
<comment type="caution">
    <text evidence="2">The sequence shown here is derived from an EMBL/GenBank/DDBJ whole genome shotgun (WGS) entry which is preliminary data.</text>
</comment>
<dbReference type="VEuPathDB" id="FungiDB:PC110_g15357"/>
<feature type="compositionally biased region" description="Polar residues" evidence="1">
    <location>
        <begin position="54"/>
        <end position="80"/>
    </location>
</feature>
<accession>A0A8T1FRQ6</accession>
<feature type="compositionally biased region" description="Polar residues" evidence="1">
    <location>
        <begin position="14"/>
        <end position="26"/>
    </location>
</feature>
<sequence>MATQNQEEADPDTDTANFENSTTTVQVGAGMVRTRSTAKPPPEMLRSPLRQGDPSLSSQAERTPTLNSTSQWRRSYNASKNRVDWSSRAAVLDAAELAASEGRSPHILTHMSPRTPIKD</sequence>
<proteinExistence type="predicted"/>
<dbReference type="Proteomes" id="UP000697107">
    <property type="component" value="Unassembled WGS sequence"/>
</dbReference>
<evidence type="ECO:0000313" key="2">
    <source>
        <dbReference type="EMBL" id="KAG2973495.1"/>
    </source>
</evidence>
<feature type="region of interest" description="Disordered" evidence="1">
    <location>
        <begin position="1"/>
        <end position="80"/>
    </location>
</feature>
<evidence type="ECO:0000256" key="1">
    <source>
        <dbReference type="SAM" id="MobiDB-lite"/>
    </source>
</evidence>
<dbReference type="EMBL" id="RCML01000573">
    <property type="protein sequence ID" value="KAG2973495.1"/>
    <property type="molecule type" value="Genomic_DNA"/>
</dbReference>
<evidence type="ECO:0000313" key="3">
    <source>
        <dbReference type="Proteomes" id="UP000697107"/>
    </source>
</evidence>
<protein>
    <submittedName>
        <fullName evidence="2">Uncharacterized protein</fullName>
    </submittedName>
</protein>
<organism evidence="2 3">
    <name type="scientific">Phytophthora cactorum</name>
    <dbReference type="NCBI Taxonomy" id="29920"/>
    <lineage>
        <taxon>Eukaryota</taxon>
        <taxon>Sar</taxon>
        <taxon>Stramenopiles</taxon>
        <taxon>Oomycota</taxon>
        <taxon>Peronosporomycetes</taxon>
        <taxon>Peronosporales</taxon>
        <taxon>Peronosporaceae</taxon>
        <taxon>Phytophthora</taxon>
    </lineage>
</organism>
<name>A0A8T1FRQ6_9STRA</name>